<dbReference type="AlphaFoldDB" id="A0A9P3GMI0"/>
<proteinExistence type="predicted"/>
<protein>
    <submittedName>
        <fullName evidence="1">Uncharacterized protein</fullName>
    </submittedName>
</protein>
<sequence length="91" mass="9912">MAVRLASASQARCRWQRYLPAASPARMMCIMAVIPSRGPVDDRSGSSLPHRRAGGAWRGRGGTEIWMLIPFAIVHDRMRIGDGRAAGTLPP</sequence>
<gene>
    <name evidence="1" type="ORF">PsYK624_138940</name>
</gene>
<dbReference type="EMBL" id="BPQB01000075">
    <property type="protein sequence ID" value="GJE97673.1"/>
    <property type="molecule type" value="Genomic_DNA"/>
</dbReference>
<name>A0A9P3GMI0_9APHY</name>
<comment type="caution">
    <text evidence="1">The sequence shown here is derived from an EMBL/GenBank/DDBJ whole genome shotgun (WGS) entry which is preliminary data.</text>
</comment>
<evidence type="ECO:0000313" key="1">
    <source>
        <dbReference type="EMBL" id="GJE97673.1"/>
    </source>
</evidence>
<accession>A0A9P3GMI0</accession>
<dbReference type="Proteomes" id="UP000703269">
    <property type="component" value="Unassembled WGS sequence"/>
</dbReference>
<reference evidence="1 2" key="1">
    <citation type="submission" date="2021-08" db="EMBL/GenBank/DDBJ databases">
        <title>Draft Genome Sequence of Phanerochaete sordida strain YK-624.</title>
        <authorList>
            <person name="Mori T."/>
            <person name="Dohra H."/>
            <person name="Suzuki T."/>
            <person name="Kawagishi H."/>
            <person name="Hirai H."/>
        </authorList>
    </citation>
    <scope>NUCLEOTIDE SEQUENCE [LARGE SCALE GENOMIC DNA]</scope>
    <source>
        <strain evidence="1 2">YK-624</strain>
    </source>
</reference>
<keyword evidence="2" id="KW-1185">Reference proteome</keyword>
<evidence type="ECO:0000313" key="2">
    <source>
        <dbReference type="Proteomes" id="UP000703269"/>
    </source>
</evidence>
<organism evidence="1 2">
    <name type="scientific">Phanerochaete sordida</name>
    <dbReference type="NCBI Taxonomy" id="48140"/>
    <lineage>
        <taxon>Eukaryota</taxon>
        <taxon>Fungi</taxon>
        <taxon>Dikarya</taxon>
        <taxon>Basidiomycota</taxon>
        <taxon>Agaricomycotina</taxon>
        <taxon>Agaricomycetes</taxon>
        <taxon>Polyporales</taxon>
        <taxon>Phanerochaetaceae</taxon>
        <taxon>Phanerochaete</taxon>
    </lineage>
</organism>